<evidence type="ECO:0000313" key="1">
    <source>
        <dbReference type="EMBL" id="GMQ64345.1"/>
    </source>
</evidence>
<sequence>MNAKDLFESDLDLIFNIDEFGEEHEINGKTYIILIDDELLQERKTSGVYNEGLYDSEVLFFIRKNQLSYIPEVEEHILFDKKRYRVGSVNSDGGVLEISLGAVQS</sequence>
<protein>
    <submittedName>
        <fullName evidence="1">Uncharacterized protein</fullName>
    </submittedName>
</protein>
<proteinExistence type="predicted"/>
<dbReference type="EMBL" id="BTPU01000067">
    <property type="protein sequence ID" value="GMQ64345.1"/>
    <property type="molecule type" value="Genomic_DNA"/>
</dbReference>
<keyword evidence="2" id="KW-1185">Reference proteome</keyword>
<accession>A0ACB5UP09</accession>
<gene>
    <name evidence="1" type="ORF">AN2V17_35820</name>
</gene>
<dbReference type="Proteomes" id="UP001374599">
    <property type="component" value="Unassembled WGS sequence"/>
</dbReference>
<evidence type="ECO:0000313" key="2">
    <source>
        <dbReference type="Proteomes" id="UP001374599"/>
    </source>
</evidence>
<comment type="caution">
    <text evidence="1">The sequence shown here is derived from an EMBL/GenBank/DDBJ whole genome shotgun (WGS) entry which is preliminary data.</text>
</comment>
<organism evidence="1 2">
    <name type="scientific">Vallitalea maricola</name>
    <dbReference type="NCBI Taxonomy" id="3074433"/>
    <lineage>
        <taxon>Bacteria</taxon>
        <taxon>Bacillati</taxon>
        <taxon>Bacillota</taxon>
        <taxon>Clostridia</taxon>
        <taxon>Lachnospirales</taxon>
        <taxon>Vallitaleaceae</taxon>
        <taxon>Vallitalea</taxon>
    </lineage>
</organism>
<name>A0ACB5UP09_9FIRM</name>
<reference evidence="1" key="1">
    <citation type="submission" date="2023-09" db="EMBL/GenBank/DDBJ databases">
        <title>Vallitalea sediminicola and Vallitalea maricola sp. nov., anaerobic bacteria isolated from marine sediment.</title>
        <authorList>
            <person name="Hirano S."/>
            <person name="Maeda A."/>
            <person name="Terahara T."/>
            <person name="Mori K."/>
            <person name="Hamada M."/>
            <person name="Matsumoto R."/>
            <person name="Kobayashi T."/>
        </authorList>
    </citation>
    <scope>NUCLEOTIDE SEQUENCE</scope>
    <source>
        <strain evidence="1">AN17-2</strain>
    </source>
</reference>